<sequence>MTVAMEEELLQWRTKVHNEQMAQQESFLHERLVKQDQIEQLEEELGISQEEVDRLRSRLLVLEYEDGYIGPSTFLTPSAATTSDELEPNHDHEEYRHYGQKQHRYRSSIPTASGQNYHTERNTDKHTHVVAIEYGPITVENHKRRSTDFRVLEQRAQSFEKAIQELKRSLETERQNHQRDLVDFRMRMNEKCVTLEQQIQASKMESTMYSEMMHEIASENDDLRKQVKSVKRKLRGSSQEIDKKPKSTTMSMLFGFPSTSSLDEADES</sequence>
<feature type="region of interest" description="Disordered" evidence="2">
    <location>
        <begin position="96"/>
        <end position="121"/>
    </location>
</feature>
<dbReference type="Proteomes" id="UP000726737">
    <property type="component" value="Unassembled WGS sequence"/>
</dbReference>
<feature type="region of interest" description="Disordered" evidence="2">
    <location>
        <begin position="224"/>
        <end position="268"/>
    </location>
</feature>
<proteinExistence type="predicted"/>
<dbReference type="AlphaFoldDB" id="A0A9P6PJM2"/>
<evidence type="ECO:0000313" key="3">
    <source>
        <dbReference type="EMBL" id="KAG0245596.1"/>
    </source>
</evidence>
<evidence type="ECO:0000313" key="4">
    <source>
        <dbReference type="Proteomes" id="UP000726737"/>
    </source>
</evidence>
<feature type="non-terminal residue" evidence="3">
    <location>
        <position position="268"/>
    </location>
</feature>
<keyword evidence="1" id="KW-0175">Coiled coil</keyword>
<protein>
    <submittedName>
        <fullName evidence="3">Uncharacterized protein</fullName>
    </submittedName>
</protein>
<comment type="caution">
    <text evidence="3">The sequence shown here is derived from an EMBL/GenBank/DDBJ whole genome shotgun (WGS) entry which is preliminary data.</text>
</comment>
<keyword evidence="4" id="KW-1185">Reference proteome</keyword>
<feature type="compositionally biased region" description="Basic residues" evidence="2">
    <location>
        <begin position="226"/>
        <end position="235"/>
    </location>
</feature>
<reference evidence="3" key="1">
    <citation type="journal article" date="2020" name="Fungal Divers.">
        <title>Resolving the Mortierellaceae phylogeny through synthesis of multi-gene phylogenetics and phylogenomics.</title>
        <authorList>
            <person name="Vandepol N."/>
            <person name="Liber J."/>
            <person name="Desiro A."/>
            <person name="Na H."/>
            <person name="Kennedy M."/>
            <person name="Barry K."/>
            <person name="Grigoriev I.V."/>
            <person name="Miller A.N."/>
            <person name="O'Donnell K."/>
            <person name="Stajich J.E."/>
            <person name="Bonito G."/>
        </authorList>
    </citation>
    <scope>NUCLEOTIDE SEQUENCE</scope>
    <source>
        <strain evidence="3">KOD948</strain>
    </source>
</reference>
<name>A0A9P6PJM2_9FUNG</name>
<accession>A0A9P6PJM2</accession>
<dbReference type="EMBL" id="JAAAJA010001917">
    <property type="protein sequence ID" value="KAG0245596.1"/>
    <property type="molecule type" value="Genomic_DNA"/>
</dbReference>
<dbReference type="OrthoDB" id="2398825at2759"/>
<evidence type="ECO:0000256" key="1">
    <source>
        <dbReference type="SAM" id="Coils"/>
    </source>
</evidence>
<feature type="coiled-coil region" evidence="1">
    <location>
        <begin position="31"/>
        <end position="58"/>
    </location>
</feature>
<feature type="compositionally biased region" description="Polar residues" evidence="2">
    <location>
        <begin position="108"/>
        <end position="117"/>
    </location>
</feature>
<feature type="compositionally biased region" description="Polar residues" evidence="2">
    <location>
        <begin position="247"/>
        <end position="262"/>
    </location>
</feature>
<evidence type="ECO:0000256" key="2">
    <source>
        <dbReference type="SAM" id="MobiDB-lite"/>
    </source>
</evidence>
<organism evidence="3 4">
    <name type="scientific">Mortierella polycephala</name>
    <dbReference type="NCBI Taxonomy" id="41804"/>
    <lineage>
        <taxon>Eukaryota</taxon>
        <taxon>Fungi</taxon>
        <taxon>Fungi incertae sedis</taxon>
        <taxon>Mucoromycota</taxon>
        <taxon>Mortierellomycotina</taxon>
        <taxon>Mortierellomycetes</taxon>
        <taxon>Mortierellales</taxon>
        <taxon>Mortierellaceae</taxon>
        <taxon>Mortierella</taxon>
    </lineage>
</organism>
<gene>
    <name evidence="3" type="ORF">BG011_002753</name>
</gene>